<accession>A0A024GFZ3</accession>
<feature type="region of interest" description="Disordered" evidence="1">
    <location>
        <begin position="261"/>
        <end position="289"/>
    </location>
</feature>
<protein>
    <submittedName>
        <fullName evidence="2">Uncharacterized protein</fullName>
    </submittedName>
</protein>
<dbReference type="Proteomes" id="UP000053237">
    <property type="component" value="Unassembled WGS sequence"/>
</dbReference>
<reference evidence="2 3" key="1">
    <citation type="submission" date="2012-05" db="EMBL/GenBank/DDBJ databases">
        <title>Recombination and specialization in a pathogen metapopulation.</title>
        <authorList>
            <person name="Gardiner A."/>
            <person name="Kemen E."/>
            <person name="Schultz-Larsen T."/>
            <person name="MacLean D."/>
            <person name="Van Oosterhout C."/>
            <person name="Jones J.D.G."/>
        </authorList>
    </citation>
    <scope>NUCLEOTIDE SEQUENCE [LARGE SCALE GENOMIC DNA]</scope>
    <source>
        <strain evidence="2 3">Ac Nc2</strain>
    </source>
</reference>
<sequence length="289" mass="32221">MHFDDIFVASSAMYQVSAPLPTNTATIVLEDDTNAAIPSDCIWSLSDTDTTSLCVSCLVGQKRRINQNEQPFAELMKLSDQTHLIKILQKLSHVAIASCVGDELCSQVKFVSAAFCQYEMDLRKSISSIPGTYIGHQNEVMLDAVISESIHSPNLMELDNKLDVDARLEEAFVVGWSSSDTAKCLECLAILKEVILVSIERSYAWVLDDTSNFFTRSWRCQKCQLTQKIKPLYIDVHALHSFSSIELTKLYSSGMSGDTSTILPTLNPEKKEEAGTSHGKSRNRKRRSQ</sequence>
<proteinExistence type="predicted"/>
<evidence type="ECO:0000256" key="1">
    <source>
        <dbReference type="SAM" id="MobiDB-lite"/>
    </source>
</evidence>
<keyword evidence="3" id="KW-1185">Reference proteome</keyword>
<feature type="compositionally biased region" description="Basic residues" evidence="1">
    <location>
        <begin position="279"/>
        <end position="289"/>
    </location>
</feature>
<comment type="caution">
    <text evidence="2">The sequence shown here is derived from an EMBL/GenBank/DDBJ whole genome shotgun (WGS) entry which is preliminary data.</text>
</comment>
<gene>
    <name evidence="2" type="ORF">BN9_067060</name>
</gene>
<dbReference type="AlphaFoldDB" id="A0A024GFZ3"/>
<dbReference type="EMBL" id="CAIX01000108">
    <property type="protein sequence ID" value="CCI45796.1"/>
    <property type="molecule type" value="Genomic_DNA"/>
</dbReference>
<organism evidence="2 3">
    <name type="scientific">Albugo candida</name>
    <dbReference type="NCBI Taxonomy" id="65357"/>
    <lineage>
        <taxon>Eukaryota</taxon>
        <taxon>Sar</taxon>
        <taxon>Stramenopiles</taxon>
        <taxon>Oomycota</taxon>
        <taxon>Peronosporomycetes</taxon>
        <taxon>Albuginales</taxon>
        <taxon>Albuginaceae</taxon>
        <taxon>Albugo</taxon>
    </lineage>
</organism>
<evidence type="ECO:0000313" key="3">
    <source>
        <dbReference type="Proteomes" id="UP000053237"/>
    </source>
</evidence>
<name>A0A024GFZ3_9STRA</name>
<evidence type="ECO:0000313" key="2">
    <source>
        <dbReference type="EMBL" id="CCI45796.1"/>
    </source>
</evidence>
<dbReference type="InParanoid" id="A0A024GFZ3"/>